<organism evidence="1 2">
    <name type="scientific">Syntrophotalea carbinolica (strain DSM 2380 / NBRC 103641 / GraBd1)</name>
    <name type="common">Pelobacter carbinolicus</name>
    <dbReference type="NCBI Taxonomy" id="338963"/>
    <lineage>
        <taxon>Bacteria</taxon>
        <taxon>Pseudomonadati</taxon>
        <taxon>Thermodesulfobacteriota</taxon>
        <taxon>Desulfuromonadia</taxon>
        <taxon>Desulfuromonadales</taxon>
        <taxon>Syntrophotaleaceae</taxon>
        <taxon>Syntrophotalea</taxon>
    </lineage>
</organism>
<evidence type="ECO:0000313" key="1">
    <source>
        <dbReference type="EMBL" id="ABA87785.1"/>
    </source>
</evidence>
<reference evidence="2" key="1">
    <citation type="submission" date="2005-10" db="EMBL/GenBank/DDBJ databases">
        <title>Complete sequence of Pelobacter carbinolicus DSM 2380.</title>
        <authorList>
            <person name="Copeland A."/>
            <person name="Lucas S."/>
            <person name="Lapidus A."/>
            <person name="Barry K."/>
            <person name="Detter J.C."/>
            <person name="Glavina T."/>
            <person name="Hammon N."/>
            <person name="Israni S."/>
            <person name="Pitluck S."/>
            <person name="Chertkov O."/>
            <person name="Schmutz J."/>
            <person name="Larimer F."/>
            <person name="Land M."/>
            <person name="Kyrpides N."/>
            <person name="Ivanova N."/>
            <person name="Richardson P."/>
        </authorList>
    </citation>
    <scope>NUCLEOTIDE SEQUENCE [LARGE SCALE GENOMIC DNA]</scope>
    <source>
        <strain evidence="2">DSM 2380 / NBRC 103641 / GraBd1</strain>
    </source>
</reference>
<reference evidence="1 2" key="2">
    <citation type="journal article" date="2012" name="BMC Genomics">
        <title>The genome of Pelobacter carbinolicus reveals surprising metabolic capabilities and physiological features.</title>
        <authorList>
            <person name="Aklujkar M."/>
            <person name="Haveman S.A."/>
            <person name="Didonato R.Jr."/>
            <person name="Chertkov O."/>
            <person name="Han C.S."/>
            <person name="Land M.L."/>
            <person name="Brown P."/>
            <person name="Lovley D.R."/>
        </authorList>
    </citation>
    <scope>NUCLEOTIDE SEQUENCE [LARGE SCALE GENOMIC DNA]</scope>
    <source>
        <strain evidence="2">DSM 2380 / NBRC 103641 / GraBd1</strain>
    </source>
</reference>
<dbReference type="EMBL" id="CP000142">
    <property type="protein sequence ID" value="ABA87785.1"/>
    <property type="molecule type" value="Genomic_DNA"/>
</dbReference>
<name>Q3A762_SYNC1</name>
<sequence>MKKLLYLVFIGICVACFYPAKPNSTLHKLQTRIKSVGKSEADYREELSYKRAELAAYEKAITDITANIESVVANGPICPITGERAITTVTDDPRDDLRARCELLREEIRALEDNIME</sequence>
<evidence type="ECO:0000313" key="2">
    <source>
        <dbReference type="Proteomes" id="UP000002534"/>
    </source>
</evidence>
<dbReference type="HOGENOM" id="CLU_2082595_0_0_7"/>
<proteinExistence type="predicted"/>
<dbReference type="KEGG" id="pca:Pcar_0525"/>
<gene>
    <name evidence="1" type="ordered locus">Pcar_0525</name>
</gene>
<keyword evidence="2" id="KW-1185">Reference proteome</keyword>
<dbReference type="eggNOG" id="ENOG502ZVEP">
    <property type="taxonomic scope" value="Bacteria"/>
</dbReference>
<protein>
    <submittedName>
        <fullName evidence="1">Uncharacterized protein</fullName>
    </submittedName>
</protein>
<dbReference type="Proteomes" id="UP000002534">
    <property type="component" value="Chromosome"/>
</dbReference>
<dbReference type="RefSeq" id="WP_011340215.1">
    <property type="nucleotide sequence ID" value="NC_007498.2"/>
</dbReference>
<accession>Q3A762</accession>
<dbReference type="AlphaFoldDB" id="Q3A762"/>